<feature type="chain" id="PRO_5012246997" description="TonB-dependent receptor" evidence="13">
    <location>
        <begin position="34"/>
        <end position="814"/>
    </location>
</feature>
<keyword evidence="2 11" id="KW-0813">Transport</keyword>
<protein>
    <recommendedName>
        <fullName evidence="18">TonB-dependent receptor</fullName>
    </recommendedName>
</protein>
<evidence type="ECO:0000256" key="2">
    <source>
        <dbReference type="ARBA" id="ARBA00022448"/>
    </source>
</evidence>
<keyword evidence="6" id="KW-0408">Iron</keyword>
<gene>
    <name evidence="16" type="ORF">CNF02_11680</name>
</gene>
<dbReference type="Gene3D" id="2.40.170.20">
    <property type="entry name" value="TonB-dependent receptor, beta-barrel domain"/>
    <property type="match status" value="1"/>
</dbReference>
<evidence type="ECO:0000256" key="11">
    <source>
        <dbReference type="PROSITE-ProRule" id="PRU01360"/>
    </source>
</evidence>
<comment type="similarity">
    <text evidence="11 12">Belongs to the TonB-dependent receptor family.</text>
</comment>
<feature type="signal peptide" evidence="13">
    <location>
        <begin position="1"/>
        <end position="33"/>
    </location>
</feature>
<evidence type="ECO:0000256" key="12">
    <source>
        <dbReference type="RuleBase" id="RU003357"/>
    </source>
</evidence>
<keyword evidence="4" id="KW-0410">Iron transport</keyword>
<dbReference type="Pfam" id="PF07715">
    <property type="entry name" value="Plug"/>
    <property type="match status" value="1"/>
</dbReference>
<dbReference type="SUPFAM" id="SSF56935">
    <property type="entry name" value="Porins"/>
    <property type="match status" value="1"/>
</dbReference>
<organism evidence="16 17">
    <name type="scientific">OM182 bacterium MED-G28</name>
    <dbReference type="NCBI Taxonomy" id="1986256"/>
    <lineage>
        <taxon>Bacteria</taxon>
        <taxon>Pseudomonadati</taxon>
        <taxon>Pseudomonadota</taxon>
        <taxon>Gammaproteobacteria</taxon>
        <taxon>OMG group</taxon>
        <taxon>OM182 clade</taxon>
    </lineage>
</organism>
<evidence type="ECO:0000256" key="13">
    <source>
        <dbReference type="SAM" id="SignalP"/>
    </source>
</evidence>
<dbReference type="GO" id="GO:0009279">
    <property type="term" value="C:cell outer membrane"/>
    <property type="evidence" value="ECO:0007669"/>
    <property type="project" value="UniProtKB-SubCell"/>
</dbReference>
<evidence type="ECO:0000259" key="15">
    <source>
        <dbReference type="Pfam" id="PF07715"/>
    </source>
</evidence>
<keyword evidence="8 12" id="KW-0798">TonB box</keyword>
<proteinExistence type="inferred from homology"/>
<name>A0A2A5W878_9GAMM</name>
<accession>A0A2A5W878</accession>
<dbReference type="InterPro" id="IPR039426">
    <property type="entry name" value="TonB-dep_rcpt-like"/>
</dbReference>
<evidence type="ECO:0000313" key="17">
    <source>
        <dbReference type="Proteomes" id="UP000219329"/>
    </source>
</evidence>
<reference evidence="16 17" key="1">
    <citation type="submission" date="2017-08" db="EMBL/GenBank/DDBJ databases">
        <title>Fine stratification of microbial communities through a metagenomic profile of the photic zone.</title>
        <authorList>
            <person name="Haro-Moreno J.M."/>
            <person name="Lopez-Perez M."/>
            <person name="De La Torre J."/>
            <person name="Picazo A."/>
            <person name="Camacho A."/>
            <person name="Rodriguez-Valera F."/>
        </authorList>
    </citation>
    <scope>NUCLEOTIDE SEQUENCE [LARGE SCALE GENOMIC DNA]</scope>
    <source>
        <strain evidence="16">MED-G28</strain>
    </source>
</reference>
<dbReference type="Proteomes" id="UP000219329">
    <property type="component" value="Unassembled WGS sequence"/>
</dbReference>
<evidence type="ECO:0000256" key="3">
    <source>
        <dbReference type="ARBA" id="ARBA00022452"/>
    </source>
</evidence>
<keyword evidence="5 11" id="KW-0812">Transmembrane</keyword>
<evidence type="ECO:0000256" key="5">
    <source>
        <dbReference type="ARBA" id="ARBA00022692"/>
    </source>
</evidence>
<dbReference type="InterPro" id="IPR036942">
    <property type="entry name" value="Beta-barrel_TonB_sf"/>
</dbReference>
<keyword evidence="3 11" id="KW-1134">Transmembrane beta strand</keyword>
<comment type="subcellular location">
    <subcellularLocation>
        <location evidence="1 11">Cell outer membrane</location>
        <topology evidence="1 11">Multi-pass membrane protein</topology>
    </subcellularLocation>
</comment>
<evidence type="ECO:0000259" key="14">
    <source>
        <dbReference type="Pfam" id="PF00593"/>
    </source>
</evidence>
<dbReference type="AlphaFoldDB" id="A0A2A5W878"/>
<dbReference type="GO" id="GO:0006826">
    <property type="term" value="P:iron ion transport"/>
    <property type="evidence" value="ECO:0007669"/>
    <property type="project" value="UniProtKB-KW"/>
</dbReference>
<comment type="caution">
    <text evidence="16">The sequence shown here is derived from an EMBL/GenBank/DDBJ whole genome shotgun (WGS) entry which is preliminary data.</text>
</comment>
<evidence type="ECO:0000256" key="7">
    <source>
        <dbReference type="ARBA" id="ARBA00023065"/>
    </source>
</evidence>
<keyword evidence="7" id="KW-0406">Ion transport</keyword>
<evidence type="ECO:0000256" key="4">
    <source>
        <dbReference type="ARBA" id="ARBA00022496"/>
    </source>
</evidence>
<evidence type="ECO:0000256" key="1">
    <source>
        <dbReference type="ARBA" id="ARBA00004571"/>
    </source>
</evidence>
<evidence type="ECO:0000256" key="10">
    <source>
        <dbReference type="ARBA" id="ARBA00023237"/>
    </source>
</evidence>
<sequence length="814" mass="89717">MPNSCNKKNTPFRKRSLCIAISSALTASMAAEAQDAGLEEIIVTSTKRELNLQDTPLAVTALGNEELTLLRLMNFEDYVGQIPSLAVTEREPGASSVIMRGCAAQGLSFSDSATTSVYLDEQPITAAGYNPDPRLIDIERLEALAGPQGTLFGDAAQCGTLRIITNKPDTTEFSGWLDVTGSSIKDGGDSRDVSAMFNIPLLDNRLALRFVGFSSDEAGWVDNILSPSPGQTFDNAAYVDDDVNSSTWEGGRLGLRWAASDQWTVDLQHIYQKYELDGFADASLNTQNYADTSVFPVFGSREQARFSEDVWEDEWYQTALTIEGDLDVGNFVLSGAYFDRDSAYSADSTAYLQSFQQTGDYLRSLVYYDTGSIYDFGGDPRANDYDARETTSWTVEGRYATPTDGRWSGIIGGFYNHREVDELFTANVLNGFSSSGAFAYIDYAGGYVGTPNSNNWFSGTYDSDLDQSAIFGEVSLDLTENFTITAGGRFYNIENDYIVKNGALIGLNGGEPDCAVNYCYAPGDLGKSDESGFVPKVNLAYRAGDQLLYATYSEGFRRGGANSARPQSVYGPPTGQFAAPAGTLNKYDSDTIENWEIGAKTEWLDNRLRLNFSIYQMTWDNIQIQAEDPQPTLYTLGIVNFPEAEIEGAEIWATYAPDDNWQFDFTLGINDGEIPSDQMLFSGMAGEIPVAGGTRLPIVPDLKYSIHATYTFSESLFGGNPYIIGRYNFTDESVNSLAGIESSSFKVPTSTHDSWDRLNLQAGLETDDWSVSVFIDNVLDEEAELFFNNRWSQQRLSVNQPRTIGVNFRYNFRN</sequence>
<dbReference type="PROSITE" id="PS52016">
    <property type="entry name" value="TONB_DEPENDENT_REC_3"/>
    <property type="match status" value="1"/>
</dbReference>
<keyword evidence="13" id="KW-0732">Signal</keyword>
<evidence type="ECO:0000256" key="8">
    <source>
        <dbReference type="ARBA" id="ARBA00023077"/>
    </source>
</evidence>
<evidence type="ECO:0000313" key="16">
    <source>
        <dbReference type="EMBL" id="PDH32571.1"/>
    </source>
</evidence>
<dbReference type="InterPro" id="IPR000531">
    <property type="entry name" value="Beta-barrel_TonB"/>
</dbReference>
<dbReference type="InterPro" id="IPR012910">
    <property type="entry name" value="Plug_dom"/>
</dbReference>
<dbReference type="Pfam" id="PF00593">
    <property type="entry name" value="TonB_dep_Rec_b-barrel"/>
    <property type="match status" value="1"/>
</dbReference>
<keyword evidence="10 11" id="KW-0998">Cell outer membrane</keyword>
<keyword evidence="9 11" id="KW-0472">Membrane</keyword>
<dbReference type="PANTHER" id="PTHR32552">
    <property type="entry name" value="FERRICHROME IRON RECEPTOR-RELATED"/>
    <property type="match status" value="1"/>
</dbReference>
<evidence type="ECO:0008006" key="18">
    <source>
        <dbReference type="Google" id="ProtNLM"/>
    </source>
</evidence>
<dbReference type="EMBL" id="NTJZ01000015">
    <property type="protein sequence ID" value="PDH32571.1"/>
    <property type="molecule type" value="Genomic_DNA"/>
</dbReference>
<dbReference type="PANTHER" id="PTHR32552:SF81">
    <property type="entry name" value="TONB-DEPENDENT OUTER MEMBRANE RECEPTOR"/>
    <property type="match status" value="1"/>
</dbReference>
<evidence type="ECO:0000256" key="6">
    <source>
        <dbReference type="ARBA" id="ARBA00023004"/>
    </source>
</evidence>
<evidence type="ECO:0000256" key="9">
    <source>
        <dbReference type="ARBA" id="ARBA00023136"/>
    </source>
</evidence>
<feature type="domain" description="TonB-dependent receptor-like beta-barrel" evidence="14">
    <location>
        <begin position="357"/>
        <end position="778"/>
    </location>
</feature>
<feature type="domain" description="TonB-dependent receptor plug" evidence="15">
    <location>
        <begin position="52"/>
        <end position="159"/>
    </location>
</feature>